<name>A0A183T521_SCHSO</name>
<proteinExistence type="predicted"/>
<feature type="compositionally biased region" description="Basic and acidic residues" evidence="1">
    <location>
        <begin position="75"/>
        <end position="84"/>
    </location>
</feature>
<dbReference type="AlphaFoldDB" id="A0A183T521"/>
<reference evidence="4" key="1">
    <citation type="submission" date="2016-06" db="UniProtKB">
        <authorList>
            <consortium name="WormBaseParasite"/>
        </authorList>
    </citation>
    <scope>IDENTIFICATION</scope>
</reference>
<protein>
    <submittedName>
        <fullName evidence="2 4">Uncharacterized protein</fullName>
    </submittedName>
</protein>
<gene>
    <name evidence="2" type="ORF">SSLN_LOCUS11569</name>
</gene>
<keyword evidence="3" id="KW-1185">Reference proteome</keyword>
<feature type="region of interest" description="Disordered" evidence="1">
    <location>
        <begin position="63"/>
        <end position="84"/>
    </location>
</feature>
<dbReference type="WBParaSite" id="SSLN_0001201401-mRNA-1">
    <property type="protein sequence ID" value="SSLN_0001201401-mRNA-1"/>
    <property type="gene ID" value="SSLN_0001201401"/>
</dbReference>
<accession>A0A183T521</accession>
<evidence type="ECO:0000256" key="1">
    <source>
        <dbReference type="SAM" id="MobiDB-lite"/>
    </source>
</evidence>
<organism evidence="4">
    <name type="scientific">Schistocephalus solidus</name>
    <name type="common">Tapeworm</name>
    <dbReference type="NCBI Taxonomy" id="70667"/>
    <lineage>
        <taxon>Eukaryota</taxon>
        <taxon>Metazoa</taxon>
        <taxon>Spiralia</taxon>
        <taxon>Lophotrochozoa</taxon>
        <taxon>Platyhelminthes</taxon>
        <taxon>Cestoda</taxon>
        <taxon>Eucestoda</taxon>
        <taxon>Diphyllobothriidea</taxon>
        <taxon>Diphyllobothriidae</taxon>
        <taxon>Schistocephalus</taxon>
    </lineage>
</organism>
<reference evidence="2 3" key="2">
    <citation type="submission" date="2018-11" db="EMBL/GenBank/DDBJ databases">
        <authorList>
            <consortium name="Pathogen Informatics"/>
        </authorList>
    </citation>
    <scope>NUCLEOTIDE SEQUENCE [LARGE SCALE GENOMIC DNA]</scope>
    <source>
        <strain evidence="2 3">NST_G2</strain>
    </source>
</reference>
<dbReference type="Proteomes" id="UP000275846">
    <property type="component" value="Unassembled WGS sequence"/>
</dbReference>
<evidence type="ECO:0000313" key="4">
    <source>
        <dbReference type="WBParaSite" id="SSLN_0001201401-mRNA-1"/>
    </source>
</evidence>
<sequence>MNEVGVFGEESPTWIILLGAQNRPFAGRYGGGDTRDGDTGGQVVNMEIPIVDQKLDGDKGVCLKSGTETSATTRTPDKDCRSYA</sequence>
<dbReference type="EMBL" id="UYSU01036631">
    <property type="protein sequence ID" value="VDL97954.1"/>
    <property type="molecule type" value="Genomic_DNA"/>
</dbReference>
<evidence type="ECO:0000313" key="2">
    <source>
        <dbReference type="EMBL" id="VDL97954.1"/>
    </source>
</evidence>
<evidence type="ECO:0000313" key="3">
    <source>
        <dbReference type="Proteomes" id="UP000275846"/>
    </source>
</evidence>